<dbReference type="InterPro" id="IPR025366">
    <property type="entry name" value="DUF4270"/>
</dbReference>
<name>A0A5S5DRX5_9FLAO</name>
<keyword evidence="2" id="KW-1185">Reference proteome</keyword>
<dbReference type="AlphaFoldDB" id="A0A5S5DRX5"/>
<evidence type="ECO:0000313" key="2">
    <source>
        <dbReference type="Proteomes" id="UP000323136"/>
    </source>
</evidence>
<accession>A0A5S5DRX5</accession>
<reference evidence="1 2" key="1">
    <citation type="submission" date="2019-07" db="EMBL/GenBank/DDBJ databases">
        <title>Genomic Encyclopedia of Type Strains, Phase IV (KMG-IV): sequencing the most valuable type-strain genomes for metagenomic binning, comparative biology and taxonomic classification.</title>
        <authorList>
            <person name="Goeker M."/>
        </authorList>
    </citation>
    <scope>NUCLEOTIDE SEQUENCE [LARGE SCALE GENOMIC DNA]</scope>
    <source>
        <strain evidence="1 2">DSM 18961</strain>
    </source>
</reference>
<dbReference type="EMBL" id="VNIA01000003">
    <property type="protein sequence ID" value="TYP98138.1"/>
    <property type="molecule type" value="Genomic_DNA"/>
</dbReference>
<organism evidence="1 2">
    <name type="scientific">Tenacibaculum adriaticum</name>
    <dbReference type="NCBI Taxonomy" id="413713"/>
    <lineage>
        <taxon>Bacteria</taxon>
        <taxon>Pseudomonadati</taxon>
        <taxon>Bacteroidota</taxon>
        <taxon>Flavobacteriia</taxon>
        <taxon>Flavobacteriales</taxon>
        <taxon>Flavobacteriaceae</taxon>
        <taxon>Tenacibaculum</taxon>
    </lineage>
</organism>
<protein>
    <submittedName>
        <fullName evidence="1">Uncharacterized protein DUF4270</fullName>
    </submittedName>
</protein>
<dbReference type="Pfam" id="PF14092">
    <property type="entry name" value="DUF4270"/>
    <property type="match status" value="1"/>
</dbReference>
<evidence type="ECO:0000313" key="1">
    <source>
        <dbReference type="EMBL" id="TYP98138.1"/>
    </source>
</evidence>
<comment type="caution">
    <text evidence="1">The sequence shown here is derived from an EMBL/GenBank/DDBJ whole genome shotgun (WGS) entry which is preliminary data.</text>
</comment>
<dbReference type="RefSeq" id="WP_148870468.1">
    <property type="nucleotide sequence ID" value="NZ_VNIA01000003.1"/>
</dbReference>
<proteinExistence type="predicted"/>
<dbReference type="OrthoDB" id="1092930at2"/>
<dbReference type="Proteomes" id="UP000323136">
    <property type="component" value="Unassembled WGS sequence"/>
</dbReference>
<gene>
    <name evidence="1" type="ORF">C7447_103308</name>
</gene>
<sequence>MRLLFFGILCAFCCMSCSSDEIKSYSVGSDFIENDIQVRVIDTFSIKTGTFKLDSLVTSSTSRILLGSLSDENLGHLTAKSFLQLTTSTFSIDSDAVYDSIGMILNYDTYYYGDTTKIQTYKLHRIIETVKPEEGDDFYNTSTLDYDSASLGELTFTPRPNRTTDSLYIPMNNELGEDIFNKIMDNDINNSDDFLQYFKGITIIPDTTLNSHILGFNISSTKGADNNSSMRLYYTIHDDDDEDNSYYVDFVISSIAKQFNAIDTDLSTTIVDEFENGEEIKLSEDTNNLIFTQAGIGISSRIEIPSIKKLSNISDTGSVLSAELTFTPLKGSYDESKPLEESLLVYIVDHKNRIIKELTDIDGNVSSAILNKNSDEFDENTYYSIDLSGYVEEILYSDYDLNYALMIQFGDYNKTVNDLVIENDKNANNEVKLTVKYLNY</sequence>